<evidence type="ECO:0000313" key="1">
    <source>
        <dbReference type="EMBL" id="CAI0422835.1"/>
    </source>
</evidence>
<reference evidence="1" key="1">
    <citation type="submission" date="2022-08" db="EMBL/GenBank/DDBJ databases">
        <authorList>
            <person name="Gutierrez-Valencia J."/>
        </authorList>
    </citation>
    <scope>NUCLEOTIDE SEQUENCE</scope>
</reference>
<gene>
    <name evidence="1" type="ORF">LITE_LOCUS19284</name>
</gene>
<sequence length="28" mass="3217">MQIYISGWIVKGRRRRKGSLLPTEANSV</sequence>
<organism evidence="1 2">
    <name type="scientific">Linum tenue</name>
    <dbReference type="NCBI Taxonomy" id="586396"/>
    <lineage>
        <taxon>Eukaryota</taxon>
        <taxon>Viridiplantae</taxon>
        <taxon>Streptophyta</taxon>
        <taxon>Embryophyta</taxon>
        <taxon>Tracheophyta</taxon>
        <taxon>Spermatophyta</taxon>
        <taxon>Magnoliopsida</taxon>
        <taxon>eudicotyledons</taxon>
        <taxon>Gunneridae</taxon>
        <taxon>Pentapetalae</taxon>
        <taxon>rosids</taxon>
        <taxon>fabids</taxon>
        <taxon>Malpighiales</taxon>
        <taxon>Linaceae</taxon>
        <taxon>Linum</taxon>
    </lineage>
</organism>
<evidence type="ECO:0000313" key="2">
    <source>
        <dbReference type="Proteomes" id="UP001154282"/>
    </source>
</evidence>
<protein>
    <submittedName>
        <fullName evidence="1">Uncharacterized protein</fullName>
    </submittedName>
</protein>
<keyword evidence="2" id="KW-1185">Reference proteome</keyword>
<accession>A0AAV0KN79</accession>
<dbReference type="EMBL" id="CAMGYJ010000005">
    <property type="protein sequence ID" value="CAI0422835.1"/>
    <property type="molecule type" value="Genomic_DNA"/>
</dbReference>
<name>A0AAV0KN79_9ROSI</name>
<dbReference type="Proteomes" id="UP001154282">
    <property type="component" value="Unassembled WGS sequence"/>
</dbReference>
<comment type="caution">
    <text evidence="1">The sequence shown here is derived from an EMBL/GenBank/DDBJ whole genome shotgun (WGS) entry which is preliminary data.</text>
</comment>
<dbReference type="AlphaFoldDB" id="A0AAV0KN79"/>
<proteinExistence type="predicted"/>